<dbReference type="AlphaFoldDB" id="A0A1F7GLW0"/>
<dbReference type="EMBL" id="MFZI01000041">
    <property type="protein sequence ID" value="OGK19988.1"/>
    <property type="molecule type" value="Genomic_DNA"/>
</dbReference>
<name>A0A1F7GLW0_9BACT</name>
<reference evidence="2 3" key="1">
    <citation type="journal article" date="2016" name="Nat. Commun.">
        <title>Thousands of microbial genomes shed light on interconnected biogeochemical processes in an aquifer system.</title>
        <authorList>
            <person name="Anantharaman K."/>
            <person name="Brown C.T."/>
            <person name="Hug L.A."/>
            <person name="Sharon I."/>
            <person name="Castelle C.J."/>
            <person name="Probst A.J."/>
            <person name="Thomas B.C."/>
            <person name="Singh A."/>
            <person name="Wilkins M.J."/>
            <person name="Karaoz U."/>
            <person name="Brodie E.L."/>
            <person name="Williams K.H."/>
            <person name="Hubbard S.S."/>
            <person name="Banfield J.F."/>
        </authorList>
    </citation>
    <scope>NUCLEOTIDE SEQUENCE [LARGE SCALE GENOMIC DNA]</scope>
</reference>
<dbReference type="InterPro" id="IPR001173">
    <property type="entry name" value="Glyco_trans_2-like"/>
</dbReference>
<feature type="domain" description="Glycosyltransferase 2-like" evidence="1">
    <location>
        <begin position="5"/>
        <end position="157"/>
    </location>
</feature>
<dbReference type="PANTHER" id="PTHR43685:SF2">
    <property type="entry name" value="GLYCOSYLTRANSFERASE 2-LIKE DOMAIN-CONTAINING PROTEIN"/>
    <property type="match status" value="1"/>
</dbReference>
<comment type="caution">
    <text evidence="2">The sequence shown here is derived from an EMBL/GenBank/DDBJ whole genome shotgun (WGS) entry which is preliminary data.</text>
</comment>
<dbReference type="Proteomes" id="UP000177026">
    <property type="component" value="Unassembled WGS sequence"/>
</dbReference>
<evidence type="ECO:0000259" key="1">
    <source>
        <dbReference type="Pfam" id="PF00535"/>
    </source>
</evidence>
<sequence>MELISIGMPTYNGNRYLRATINSLLAQTYKNFELIISDDNSTDRTAAICQEFTKKDRRIIFIQQKKRLGFARNFNFVLQKAGTPYFLWAGQDDLWDKNYIKILLQLLESNPDAVSAVSNYQNLFEGKKYTVKKHNFNEQETNNLNRTVNSLLHFIITNNLSYFYGLHKTAVLKRIGGYQIDSRPFFKSSDYLTIFRLLTQGRMVFSHKTLFFKRETGMFTRRFTLLEKRRFTKKVRAAIIRYLSLPLSFVYDALLSIRYMVFSHFSTWQKVVLIVNIAIFYLRRNFEFLLSILQGIWYLIKGIIRSL</sequence>
<evidence type="ECO:0000313" key="2">
    <source>
        <dbReference type="EMBL" id="OGK19988.1"/>
    </source>
</evidence>
<gene>
    <name evidence="2" type="ORF">A2866_06270</name>
</gene>
<evidence type="ECO:0000313" key="3">
    <source>
        <dbReference type="Proteomes" id="UP000177026"/>
    </source>
</evidence>
<dbReference type="PANTHER" id="PTHR43685">
    <property type="entry name" value="GLYCOSYLTRANSFERASE"/>
    <property type="match status" value="1"/>
</dbReference>
<organism evidence="2 3">
    <name type="scientific">Candidatus Roizmanbacteria bacterium RIFCSPHIGHO2_01_FULL_39_8</name>
    <dbReference type="NCBI Taxonomy" id="1802033"/>
    <lineage>
        <taxon>Bacteria</taxon>
        <taxon>Candidatus Roizmaniibacteriota</taxon>
    </lineage>
</organism>
<dbReference type="Gene3D" id="3.90.550.10">
    <property type="entry name" value="Spore Coat Polysaccharide Biosynthesis Protein SpsA, Chain A"/>
    <property type="match status" value="1"/>
</dbReference>
<accession>A0A1F7GLW0</accession>
<dbReference type="InterPro" id="IPR029044">
    <property type="entry name" value="Nucleotide-diphossugar_trans"/>
</dbReference>
<dbReference type="SUPFAM" id="SSF53448">
    <property type="entry name" value="Nucleotide-diphospho-sugar transferases"/>
    <property type="match status" value="1"/>
</dbReference>
<protein>
    <recommendedName>
        <fullName evidence="1">Glycosyltransferase 2-like domain-containing protein</fullName>
    </recommendedName>
</protein>
<proteinExistence type="predicted"/>
<dbReference type="Pfam" id="PF00535">
    <property type="entry name" value="Glycos_transf_2"/>
    <property type="match status" value="1"/>
</dbReference>
<dbReference type="InterPro" id="IPR050834">
    <property type="entry name" value="Glycosyltransf_2"/>
</dbReference>